<name>A0A843VZ70_COLES</name>
<accession>A0A843VZ70</accession>
<evidence type="ECO:0000313" key="1">
    <source>
        <dbReference type="EMBL" id="MQL96399.1"/>
    </source>
</evidence>
<organism evidence="1 2">
    <name type="scientific">Colocasia esculenta</name>
    <name type="common">Wild taro</name>
    <name type="synonym">Arum esculentum</name>
    <dbReference type="NCBI Taxonomy" id="4460"/>
    <lineage>
        <taxon>Eukaryota</taxon>
        <taxon>Viridiplantae</taxon>
        <taxon>Streptophyta</taxon>
        <taxon>Embryophyta</taxon>
        <taxon>Tracheophyta</taxon>
        <taxon>Spermatophyta</taxon>
        <taxon>Magnoliopsida</taxon>
        <taxon>Liliopsida</taxon>
        <taxon>Araceae</taxon>
        <taxon>Aroideae</taxon>
        <taxon>Colocasieae</taxon>
        <taxon>Colocasia</taxon>
    </lineage>
</organism>
<keyword evidence="2" id="KW-1185">Reference proteome</keyword>
<protein>
    <submittedName>
        <fullName evidence="1">Uncharacterized protein</fullName>
    </submittedName>
</protein>
<evidence type="ECO:0000313" key="2">
    <source>
        <dbReference type="Proteomes" id="UP000652761"/>
    </source>
</evidence>
<gene>
    <name evidence="1" type="ORF">Taro_029072</name>
</gene>
<proteinExistence type="predicted"/>
<reference evidence="1" key="1">
    <citation type="submission" date="2017-07" db="EMBL/GenBank/DDBJ databases">
        <title>Taro Niue Genome Assembly and Annotation.</title>
        <authorList>
            <person name="Atibalentja N."/>
            <person name="Keating K."/>
            <person name="Fields C.J."/>
        </authorList>
    </citation>
    <scope>NUCLEOTIDE SEQUENCE</scope>
    <source>
        <strain evidence="1">Niue_2</strain>
        <tissue evidence="1">Leaf</tissue>
    </source>
</reference>
<dbReference type="Proteomes" id="UP000652761">
    <property type="component" value="Unassembled WGS sequence"/>
</dbReference>
<dbReference type="EMBL" id="NMUH01001915">
    <property type="protein sequence ID" value="MQL96399.1"/>
    <property type="molecule type" value="Genomic_DNA"/>
</dbReference>
<sequence>MVRRDHKGVTGFRVQPARRLRTCAKAKKTYGGLDKESLAQSGIFLMERWFMSRKGLGRSLNSWAKG</sequence>
<comment type="caution">
    <text evidence="1">The sequence shown here is derived from an EMBL/GenBank/DDBJ whole genome shotgun (WGS) entry which is preliminary data.</text>
</comment>
<dbReference type="AlphaFoldDB" id="A0A843VZ70"/>